<dbReference type="OrthoDB" id="5485925at2"/>
<dbReference type="EMBL" id="FOVN01000003">
    <property type="protein sequence ID" value="SFN75684.1"/>
    <property type="molecule type" value="Genomic_DNA"/>
</dbReference>
<dbReference type="PANTHER" id="PTHR33607:SF2">
    <property type="entry name" value="ENDONUCLEASE-1"/>
    <property type="match status" value="1"/>
</dbReference>
<dbReference type="PROSITE" id="PS50853">
    <property type="entry name" value="FN3"/>
    <property type="match status" value="1"/>
</dbReference>
<dbReference type="GO" id="GO:0016787">
    <property type="term" value="F:hydrolase activity"/>
    <property type="evidence" value="ECO:0007669"/>
    <property type="project" value="UniProtKB-KW"/>
</dbReference>
<accession>A0A1I5BLK6</accession>
<dbReference type="AlphaFoldDB" id="A0A1I5BLK6"/>
<dbReference type="InterPro" id="IPR044925">
    <property type="entry name" value="His-Me_finger_sf"/>
</dbReference>
<protein>
    <submittedName>
        <fullName evidence="8">Por secretion system C-terminal sorting domain-containing protein</fullName>
    </submittedName>
</protein>
<dbReference type="InterPro" id="IPR013783">
    <property type="entry name" value="Ig-like_fold"/>
</dbReference>
<dbReference type="InterPro" id="IPR003961">
    <property type="entry name" value="FN3_dom"/>
</dbReference>
<dbReference type="Pfam" id="PF00041">
    <property type="entry name" value="fn3"/>
    <property type="match status" value="1"/>
</dbReference>
<sequence length="613" mass="67021">MKKLYTLLVLLIGSAAFAQVPANYYSTATGTGYTLKTQLKRIINTANDGLTPEYFHNDQGYDAMDGFISSYELDNYYEIGSNTILDPYSENPNGADPYTFTPGSDECGNYSGEGDCYNKEHVIPQSVFNEQTPMRSDAHELLPTDGRVNGFRGSFPFGRVDDTNLTNQNGITNPTQNGSKLGGNLNSGYSAGYTGTVFEPIDEFKGDIARIHFYFATRYEDQVAGWGSYPMFNGTSDVVFEETFLNILLQWHAMDPVSQKEIDRNDNIFYNHQSNRNPFVDHPEYVNAIWNPTPDTEAPTVATNLIASNPTDNTIDLNWTASTDNVAVVSYDVYIDGVNSFNTSGTNFTVPGLMADTNYCFTIKAKDAAGNESDFSNQACETTTNNGVGVNCLSETFESIPANSGSYDTRNWTGDNGGNWTATDARTDQTITNRAITIRNGSLTAPATAGGIGSFTVTTKRVFGGSGGTFNLKVNNTVVGTIAYGDQDAVQTITIPNINVEGSVSIVIDGNSGTSNRVAFDDLSWTCYSNLSTNDFTVSDVTIFPNPVKNSLKINLKYPTETQVEIYNVLGKKVISSMIYKSDVIPTDQLTSGIYILRIKQNETTISKKLIKK</sequence>
<dbReference type="InterPro" id="IPR036116">
    <property type="entry name" value="FN3_sf"/>
</dbReference>
<gene>
    <name evidence="8" type="ORF">SAMN04487989_103220</name>
</gene>
<organism evidence="8 9">
    <name type="scientific">Bizionia echini</name>
    <dbReference type="NCBI Taxonomy" id="649333"/>
    <lineage>
        <taxon>Bacteria</taxon>
        <taxon>Pseudomonadati</taxon>
        <taxon>Bacteroidota</taxon>
        <taxon>Flavobacteriia</taxon>
        <taxon>Flavobacteriales</taxon>
        <taxon>Flavobacteriaceae</taxon>
        <taxon>Bizionia</taxon>
    </lineage>
</organism>
<evidence type="ECO:0000313" key="8">
    <source>
        <dbReference type="EMBL" id="SFN75684.1"/>
    </source>
</evidence>
<dbReference type="Gene3D" id="2.60.40.10">
    <property type="entry name" value="Immunoglobulins"/>
    <property type="match status" value="1"/>
</dbReference>
<dbReference type="SUPFAM" id="SSF54060">
    <property type="entry name" value="His-Me finger endonucleases"/>
    <property type="match status" value="1"/>
</dbReference>
<keyword evidence="2" id="KW-0540">Nuclease</keyword>
<evidence type="ECO:0000256" key="3">
    <source>
        <dbReference type="ARBA" id="ARBA00022729"/>
    </source>
</evidence>
<evidence type="ECO:0000256" key="2">
    <source>
        <dbReference type="ARBA" id="ARBA00022722"/>
    </source>
</evidence>
<dbReference type="PANTHER" id="PTHR33607">
    <property type="entry name" value="ENDONUCLEASE-1"/>
    <property type="match status" value="1"/>
</dbReference>
<dbReference type="CDD" id="cd00063">
    <property type="entry name" value="FN3"/>
    <property type="match status" value="1"/>
</dbReference>
<dbReference type="Pfam" id="PF04231">
    <property type="entry name" value="Endonuclease_1"/>
    <property type="match status" value="1"/>
</dbReference>
<evidence type="ECO:0000256" key="6">
    <source>
        <dbReference type="SAM" id="SignalP"/>
    </source>
</evidence>
<evidence type="ECO:0000256" key="4">
    <source>
        <dbReference type="ARBA" id="ARBA00022801"/>
    </source>
</evidence>
<dbReference type="InterPro" id="IPR007346">
    <property type="entry name" value="Endonuclease-I"/>
</dbReference>
<dbReference type="InterPro" id="IPR026444">
    <property type="entry name" value="Secre_tail"/>
</dbReference>
<evidence type="ECO:0000256" key="1">
    <source>
        <dbReference type="ARBA" id="ARBA00006429"/>
    </source>
</evidence>
<dbReference type="Proteomes" id="UP000198705">
    <property type="component" value="Unassembled WGS sequence"/>
</dbReference>
<dbReference type="NCBIfam" id="TIGR04183">
    <property type="entry name" value="Por_Secre_tail"/>
    <property type="match status" value="1"/>
</dbReference>
<name>A0A1I5BLK6_9FLAO</name>
<dbReference type="SUPFAM" id="SSF49265">
    <property type="entry name" value="Fibronectin type III"/>
    <property type="match status" value="1"/>
</dbReference>
<reference evidence="9" key="1">
    <citation type="submission" date="2016-10" db="EMBL/GenBank/DDBJ databases">
        <authorList>
            <person name="Varghese N."/>
            <person name="Submissions S."/>
        </authorList>
    </citation>
    <scope>NUCLEOTIDE SEQUENCE [LARGE SCALE GENOMIC DNA]</scope>
    <source>
        <strain evidence="9">DSM 23925</strain>
    </source>
</reference>
<feature type="region of interest" description="Disordered" evidence="5">
    <location>
        <begin position="162"/>
        <end position="183"/>
    </location>
</feature>
<dbReference type="Pfam" id="PF18962">
    <property type="entry name" value="Por_Secre_tail"/>
    <property type="match status" value="1"/>
</dbReference>
<keyword evidence="4" id="KW-0378">Hydrolase</keyword>
<feature type="domain" description="Fibronectin type-III" evidence="7">
    <location>
        <begin position="301"/>
        <end position="387"/>
    </location>
</feature>
<comment type="similarity">
    <text evidence="1">Belongs to the EndA/NucM nuclease family.</text>
</comment>
<dbReference type="STRING" id="649333.SAMN04487989_103220"/>
<evidence type="ECO:0000256" key="5">
    <source>
        <dbReference type="SAM" id="MobiDB-lite"/>
    </source>
</evidence>
<feature type="compositionally biased region" description="Polar residues" evidence="5">
    <location>
        <begin position="163"/>
        <end position="176"/>
    </location>
</feature>
<keyword evidence="9" id="KW-1185">Reference proteome</keyword>
<dbReference type="RefSeq" id="WP_092208036.1">
    <property type="nucleotide sequence ID" value="NZ_FOVN01000003.1"/>
</dbReference>
<feature type="chain" id="PRO_5011521728" evidence="6">
    <location>
        <begin position="19"/>
        <end position="613"/>
    </location>
</feature>
<keyword evidence="3 6" id="KW-0732">Signal</keyword>
<evidence type="ECO:0000259" key="7">
    <source>
        <dbReference type="PROSITE" id="PS50853"/>
    </source>
</evidence>
<evidence type="ECO:0000313" key="9">
    <source>
        <dbReference type="Proteomes" id="UP000198705"/>
    </source>
</evidence>
<dbReference type="GO" id="GO:0004518">
    <property type="term" value="F:nuclease activity"/>
    <property type="evidence" value="ECO:0007669"/>
    <property type="project" value="UniProtKB-KW"/>
</dbReference>
<dbReference type="SMART" id="SM00060">
    <property type="entry name" value="FN3"/>
    <property type="match status" value="1"/>
</dbReference>
<feature type="signal peptide" evidence="6">
    <location>
        <begin position="1"/>
        <end position="18"/>
    </location>
</feature>
<proteinExistence type="inferred from homology"/>